<dbReference type="CDD" id="cd00009">
    <property type="entry name" value="AAA"/>
    <property type="match status" value="1"/>
</dbReference>
<dbReference type="Pfam" id="PF17863">
    <property type="entry name" value="AAA_lid_2"/>
    <property type="match status" value="1"/>
</dbReference>
<evidence type="ECO:0000259" key="3">
    <source>
        <dbReference type="Pfam" id="PF17863"/>
    </source>
</evidence>
<dbReference type="PANTHER" id="PTHR42759">
    <property type="entry name" value="MOXR FAMILY PROTEIN"/>
    <property type="match status" value="1"/>
</dbReference>
<evidence type="ECO:0000256" key="1">
    <source>
        <dbReference type="SAM" id="MobiDB-lite"/>
    </source>
</evidence>
<feature type="domain" description="ATPase AAA-3" evidence="2">
    <location>
        <begin position="125"/>
        <end position="255"/>
    </location>
</feature>
<dbReference type="Pfam" id="PF07726">
    <property type="entry name" value="AAA_3"/>
    <property type="match status" value="1"/>
</dbReference>
<dbReference type="SUPFAM" id="SSF52540">
    <property type="entry name" value="P-loop containing nucleoside triphosphate hydrolases"/>
    <property type="match status" value="1"/>
</dbReference>
<accession>A0A6N9Z1U4</accession>
<comment type="caution">
    <text evidence="4">The sequence shown here is derived from an EMBL/GenBank/DDBJ whole genome shotgun (WGS) entry which is preliminary data.</text>
</comment>
<evidence type="ECO:0000313" key="4">
    <source>
        <dbReference type="EMBL" id="NEG88456.1"/>
    </source>
</evidence>
<dbReference type="EMBL" id="WHZW01000001">
    <property type="protein sequence ID" value="NEG88456.1"/>
    <property type="molecule type" value="Genomic_DNA"/>
</dbReference>
<protein>
    <submittedName>
        <fullName evidence="4">AAA domain-containing protein</fullName>
    </submittedName>
</protein>
<dbReference type="Gene3D" id="3.40.50.300">
    <property type="entry name" value="P-loop containing nucleotide triphosphate hydrolases"/>
    <property type="match status" value="1"/>
</dbReference>
<feature type="region of interest" description="Disordered" evidence="1">
    <location>
        <begin position="17"/>
        <end position="46"/>
    </location>
</feature>
<dbReference type="Gene3D" id="1.10.8.80">
    <property type="entry name" value="Magnesium chelatase subunit I, C-Terminal domain"/>
    <property type="match status" value="1"/>
</dbReference>
<feature type="compositionally biased region" description="Basic residues" evidence="1">
    <location>
        <begin position="413"/>
        <end position="422"/>
    </location>
</feature>
<dbReference type="InterPro" id="IPR011703">
    <property type="entry name" value="ATPase_AAA-3"/>
</dbReference>
<organism evidence="4 5">
    <name type="scientific">Bifidobacterium aerophilum</name>
    <dbReference type="NCBI Taxonomy" id="1798155"/>
    <lineage>
        <taxon>Bacteria</taxon>
        <taxon>Bacillati</taxon>
        <taxon>Actinomycetota</taxon>
        <taxon>Actinomycetes</taxon>
        <taxon>Bifidobacteriales</taxon>
        <taxon>Bifidobacteriaceae</taxon>
        <taxon>Bifidobacterium</taxon>
    </lineage>
</organism>
<evidence type="ECO:0000313" key="5">
    <source>
        <dbReference type="Proteomes" id="UP000469194"/>
    </source>
</evidence>
<dbReference type="InterPro" id="IPR041628">
    <property type="entry name" value="ChlI/MoxR_AAA_lid"/>
</dbReference>
<name>A0A6N9Z1U4_9BIFI</name>
<keyword evidence="5" id="KW-1185">Reference proteome</keyword>
<sequence>MMDDTTLITSSDDATWIRNDDTRSRPNRPMGFPHRSVPTDADEGPVHRVPEYAGSRISTLQGMTASQGMTVNGRPGHDTASCDDTDAVLALKRGFDALADNIGKVVVGKSLPVRLCVTALLADGHVLIEDEPGTGKTQLAKGLARSLDVSFGRIQFTADLLPSDILGVTFYDRDSSSFSFRPGPVFASIVLADEINRASAKTQSALLEVMDEHRVTADGTVHDVPQPFMVVATQNPADHLGTYRLPEAQLDRFMIVAALGHPGHETSLALARQLDVPDRSATVSPVLDGPRVLALRRMAGSIHVAAGMLDYAVRVVEHVRSSEATASGPSTRGLLALVRCARIWAAADGRGHVIPDDIKTLAPFVIAHRLTLRPDAVLAGDTGGTVVSRALDEVPVPRSGTSSKSGKPSAAYARKRMPQRDA</sequence>
<dbReference type="AlphaFoldDB" id="A0A6N9Z1U4"/>
<dbReference type="GO" id="GO:0016887">
    <property type="term" value="F:ATP hydrolysis activity"/>
    <property type="evidence" value="ECO:0007669"/>
    <property type="project" value="InterPro"/>
</dbReference>
<dbReference type="InterPro" id="IPR050764">
    <property type="entry name" value="CbbQ/NirQ/NorQ/GpvN"/>
</dbReference>
<gene>
    <name evidence="4" type="ORF">GFD25_00245</name>
</gene>
<dbReference type="InterPro" id="IPR027417">
    <property type="entry name" value="P-loop_NTPase"/>
</dbReference>
<dbReference type="Proteomes" id="UP000469194">
    <property type="component" value="Unassembled WGS sequence"/>
</dbReference>
<dbReference type="GO" id="GO:0005524">
    <property type="term" value="F:ATP binding"/>
    <property type="evidence" value="ECO:0007669"/>
    <property type="project" value="InterPro"/>
</dbReference>
<proteinExistence type="predicted"/>
<feature type="domain" description="ChlI/MoxR AAA lid" evidence="3">
    <location>
        <begin position="320"/>
        <end position="380"/>
    </location>
</feature>
<reference evidence="4 5" key="1">
    <citation type="submission" date="2019-10" db="EMBL/GenBank/DDBJ databases">
        <title>Bifidobacterium from non-human primates.</title>
        <authorList>
            <person name="Modesto M."/>
        </authorList>
    </citation>
    <scope>NUCLEOTIDE SEQUENCE [LARGE SCALE GENOMIC DNA]</scope>
    <source>
        <strain evidence="4 5">TRE17</strain>
    </source>
</reference>
<dbReference type="PANTHER" id="PTHR42759:SF5">
    <property type="entry name" value="METHANOL DEHYDROGENASE REGULATOR"/>
    <property type="match status" value="1"/>
</dbReference>
<evidence type="ECO:0000259" key="2">
    <source>
        <dbReference type="Pfam" id="PF07726"/>
    </source>
</evidence>
<feature type="region of interest" description="Disordered" evidence="1">
    <location>
        <begin position="392"/>
        <end position="422"/>
    </location>
</feature>